<proteinExistence type="predicted"/>
<organism>
    <name type="scientific">Serpula lacrymans var. lacrymans (strain S7.9)</name>
    <name type="common">Dry rot fungus</name>
    <dbReference type="NCBI Taxonomy" id="578457"/>
    <lineage>
        <taxon>Eukaryota</taxon>
        <taxon>Fungi</taxon>
        <taxon>Dikarya</taxon>
        <taxon>Basidiomycota</taxon>
        <taxon>Agaricomycotina</taxon>
        <taxon>Agaricomycetes</taxon>
        <taxon>Agaricomycetidae</taxon>
        <taxon>Boletales</taxon>
        <taxon>Coniophorineae</taxon>
        <taxon>Serpulaceae</taxon>
        <taxon>Serpula</taxon>
    </lineage>
</organism>
<evidence type="ECO:0000313" key="1">
    <source>
        <dbReference type="EMBL" id="EGO25316.1"/>
    </source>
</evidence>
<dbReference type="HOGENOM" id="CLU_084255_0_0_1"/>
<reference evidence="1" key="1">
    <citation type="submission" date="2011-04" db="EMBL/GenBank/DDBJ databases">
        <title>Evolution of plant cell wall degrading machinery underlies the functional diversity of forest fungi.</title>
        <authorList>
            <consortium name="US DOE Joint Genome Institute (JGI-PGF)"/>
            <person name="Eastwood D.C."/>
            <person name="Floudas D."/>
            <person name="Binder M."/>
            <person name="Majcherczyk A."/>
            <person name="Schneider P."/>
            <person name="Aerts A."/>
            <person name="Asiegbu F.O."/>
            <person name="Baker S.E."/>
            <person name="Barry K."/>
            <person name="Bendiksby M."/>
            <person name="Blumentritt M."/>
            <person name="Coutinho P.M."/>
            <person name="Cullen D."/>
            <person name="Cullen D."/>
            <person name="Gathman A."/>
            <person name="Goodell B."/>
            <person name="Henrissat B."/>
            <person name="Ihrmark K."/>
            <person name="Kauserud H."/>
            <person name="Kohler A."/>
            <person name="LaButti K."/>
            <person name="Lapidus A."/>
            <person name="Lavin J.L."/>
            <person name="Lee Y.-H."/>
            <person name="Lindquist E."/>
            <person name="Lilly W."/>
            <person name="Lucas S."/>
            <person name="Morin E."/>
            <person name="Murat C."/>
            <person name="Oguiza J.A."/>
            <person name="Park J."/>
            <person name="Pisabarro A.G."/>
            <person name="Riley R."/>
            <person name="Rosling A."/>
            <person name="Salamov A."/>
            <person name="Schmidt O."/>
            <person name="Schmutz J."/>
            <person name="Skrede I."/>
            <person name="Stenlid J."/>
            <person name="Wiebenga A."/>
            <person name="Xie X."/>
            <person name="Kues U."/>
            <person name="Hibbett D.S."/>
            <person name="Hoffmeister D."/>
            <person name="Hogberg N."/>
            <person name="Martin F."/>
            <person name="Grigoriev I.V."/>
            <person name="Watkinson S.C."/>
        </authorList>
    </citation>
    <scope>NUCLEOTIDE SEQUENCE</scope>
    <source>
        <strain evidence="1">S7.9</strain>
    </source>
</reference>
<dbReference type="KEGG" id="sla:SERLADRAFT_348180"/>
<sequence length="237" mass="26333">MFPTFHGLLDPFVLRGTATSGLTACFWFTDEDLDSALAWVSQWSGPSSLVLTTTASPKSAQHHTLLQHLLSVHAQMNATALSGLSLHILHVASLSQGVPNAYLNLARLMSQTSQVVLFPERPSSDLHHSLLAHSVTGVSDRPIYLGTSSRMTFPFKPLSPVILPRDYPVWCTERFYLFNSRSTHWEECLWQLWLNSFDEASFIALPGWKDTTVNAVNDTSDLPGFVVGVCWSTHHNV</sequence>
<dbReference type="EMBL" id="GL945433">
    <property type="protein sequence ID" value="EGO25316.1"/>
    <property type="molecule type" value="Genomic_DNA"/>
</dbReference>
<dbReference type="GeneID" id="18809167"/>
<protein>
    <submittedName>
        <fullName evidence="1">Uncharacterized protein</fullName>
    </submittedName>
</protein>
<dbReference type="RefSeq" id="XP_007317438.1">
    <property type="nucleotide sequence ID" value="XM_007317376.1"/>
</dbReference>
<dbReference type="AlphaFoldDB" id="F8NV54"/>
<dbReference type="OrthoDB" id="3056235at2759"/>
<gene>
    <name evidence="1" type="ORF">SERLADRAFT_348180</name>
</gene>
<name>F8NV54_SERL9</name>
<dbReference type="Proteomes" id="UP000008064">
    <property type="component" value="Unassembled WGS sequence"/>
</dbReference>
<accession>F8NV54</accession>